<dbReference type="AlphaFoldDB" id="A0A4R4D462"/>
<dbReference type="EMBL" id="SKBM01000032">
    <property type="protein sequence ID" value="TCZ54567.1"/>
    <property type="molecule type" value="Genomic_DNA"/>
</dbReference>
<evidence type="ECO:0000256" key="2">
    <source>
        <dbReference type="ARBA" id="ARBA00022679"/>
    </source>
</evidence>
<feature type="domain" description="O-methyltransferase C-terminal" evidence="5">
    <location>
        <begin position="113"/>
        <end position="324"/>
    </location>
</feature>
<dbReference type="GO" id="GO:0046983">
    <property type="term" value="F:protein dimerization activity"/>
    <property type="evidence" value="ECO:0007669"/>
    <property type="project" value="InterPro"/>
</dbReference>
<gene>
    <name evidence="7" type="ORF">EXY23_23120</name>
</gene>
<dbReference type="Gene3D" id="3.40.50.150">
    <property type="entry name" value="Vaccinia Virus protein VP39"/>
    <property type="match status" value="1"/>
</dbReference>
<evidence type="ECO:0000256" key="4">
    <source>
        <dbReference type="PIRSR" id="PIRSR005739-1"/>
    </source>
</evidence>
<dbReference type="GO" id="GO:0032259">
    <property type="term" value="P:methylation"/>
    <property type="evidence" value="ECO:0007669"/>
    <property type="project" value="UniProtKB-KW"/>
</dbReference>
<organism evidence="7 8">
    <name type="scientific">Roseicella aquatilis</name>
    <dbReference type="NCBI Taxonomy" id="2527868"/>
    <lineage>
        <taxon>Bacteria</taxon>
        <taxon>Pseudomonadati</taxon>
        <taxon>Pseudomonadota</taxon>
        <taxon>Alphaproteobacteria</taxon>
        <taxon>Acetobacterales</taxon>
        <taxon>Roseomonadaceae</taxon>
        <taxon>Roseicella</taxon>
    </lineage>
</organism>
<dbReference type="Pfam" id="PF08100">
    <property type="entry name" value="Dimerisation"/>
    <property type="match status" value="1"/>
</dbReference>
<dbReference type="Proteomes" id="UP000295023">
    <property type="component" value="Unassembled WGS sequence"/>
</dbReference>
<keyword evidence="3" id="KW-0949">S-adenosyl-L-methionine</keyword>
<dbReference type="PIRSF" id="PIRSF005739">
    <property type="entry name" value="O-mtase"/>
    <property type="match status" value="1"/>
</dbReference>
<evidence type="ECO:0000256" key="1">
    <source>
        <dbReference type="ARBA" id="ARBA00022603"/>
    </source>
</evidence>
<keyword evidence="1" id="KW-0489">Methyltransferase</keyword>
<reference evidence="7 8" key="1">
    <citation type="submission" date="2019-03" db="EMBL/GenBank/DDBJ databases">
        <title>Paracraurococcus aquatilis NE82 genome sequence.</title>
        <authorList>
            <person name="Zhao Y."/>
            <person name="Du Z."/>
        </authorList>
    </citation>
    <scope>NUCLEOTIDE SEQUENCE [LARGE SCALE GENOMIC DNA]</scope>
    <source>
        <strain evidence="7 8">NE82</strain>
    </source>
</reference>
<dbReference type="InterPro" id="IPR029063">
    <property type="entry name" value="SAM-dependent_MTases_sf"/>
</dbReference>
<dbReference type="SUPFAM" id="SSF46785">
    <property type="entry name" value="Winged helix' DNA-binding domain"/>
    <property type="match status" value="1"/>
</dbReference>
<dbReference type="Gene3D" id="1.10.287.1350">
    <property type="match status" value="1"/>
</dbReference>
<dbReference type="PANTHER" id="PTHR43712:SF2">
    <property type="entry name" value="O-METHYLTRANSFERASE CICE"/>
    <property type="match status" value="1"/>
</dbReference>
<evidence type="ECO:0000313" key="8">
    <source>
        <dbReference type="Proteomes" id="UP000295023"/>
    </source>
</evidence>
<dbReference type="Pfam" id="PF00891">
    <property type="entry name" value="Methyltransf_2"/>
    <property type="match status" value="1"/>
</dbReference>
<dbReference type="PROSITE" id="PS51683">
    <property type="entry name" value="SAM_OMT_II"/>
    <property type="match status" value="1"/>
</dbReference>
<evidence type="ECO:0000256" key="3">
    <source>
        <dbReference type="ARBA" id="ARBA00022691"/>
    </source>
</evidence>
<dbReference type="CDD" id="cd02440">
    <property type="entry name" value="AdoMet_MTases"/>
    <property type="match status" value="1"/>
</dbReference>
<dbReference type="InterPro" id="IPR036390">
    <property type="entry name" value="WH_DNA-bd_sf"/>
</dbReference>
<evidence type="ECO:0000259" key="5">
    <source>
        <dbReference type="Pfam" id="PF00891"/>
    </source>
</evidence>
<evidence type="ECO:0000313" key="7">
    <source>
        <dbReference type="EMBL" id="TCZ54567.1"/>
    </source>
</evidence>
<evidence type="ECO:0000259" key="6">
    <source>
        <dbReference type="Pfam" id="PF08100"/>
    </source>
</evidence>
<accession>A0A4R4D462</accession>
<dbReference type="PANTHER" id="PTHR43712">
    <property type="entry name" value="PUTATIVE (AFU_ORTHOLOGUE AFUA_4G14580)-RELATED"/>
    <property type="match status" value="1"/>
</dbReference>
<dbReference type="InterPro" id="IPR001077">
    <property type="entry name" value="COMT_C"/>
</dbReference>
<protein>
    <recommendedName>
        <fullName evidence="9">Methyltransferase</fullName>
    </recommendedName>
</protein>
<dbReference type="InterPro" id="IPR036388">
    <property type="entry name" value="WH-like_DNA-bd_sf"/>
</dbReference>
<dbReference type="GO" id="GO:0008171">
    <property type="term" value="F:O-methyltransferase activity"/>
    <property type="evidence" value="ECO:0007669"/>
    <property type="project" value="InterPro"/>
</dbReference>
<sequence>MTGHPHDAAAAEVLRLGTAYQASRALHVAARLGLADLLGDGPRSAEELAAAAGVHAPSLRRLLRALAAFAVFAEQADGRFGLGPLGRCLRADAPGSVRDLVAMWGDADHWQTWGALEHSVRTGESASQHLFGVENVFVRYAVDGRLGAVFNAGMTALSATVAAAVVATHDFRGARRIVDVAGGQGRLLAEVLRAHPEARGVLLDLPAVVAGAPSLLAAAGVADRCEVAGGDMFAAVPAGGDLYLLKSIVHDWDDERAVAILSNCRRAMGSGARLLLVERVLPERIEPVPQAQPLVLSDLNMLVRLSGRERTAEEFGTLLGAAGLRLLHVVPTGTPFSLIEASPASDADGTVALADRPHAAATRQGDPLPVFGAGPDG</sequence>
<dbReference type="RefSeq" id="WP_132295455.1">
    <property type="nucleotide sequence ID" value="NZ_SKBM01000032.1"/>
</dbReference>
<feature type="active site" description="Proton acceptor" evidence="4">
    <location>
        <position position="250"/>
    </location>
</feature>
<dbReference type="Gene3D" id="1.10.10.10">
    <property type="entry name" value="Winged helix-like DNA-binding domain superfamily/Winged helix DNA-binding domain"/>
    <property type="match status" value="1"/>
</dbReference>
<dbReference type="InterPro" id="IPR016461">
    <property type="entry name" value="COMT-like"/>
</dbReference>
<comment type="caution">
    <text evidence="7">The sequence shown here is derived from an EMBL/GenBank/DDBJ whole genome shotgun (WGS) entry which is preliminary data.</text>
</comment>
<dbReference type="SUPFAM" id="SSF53335">
    <property type="entry name" value="S-adenosyl-L-methionine-dependent methyltransferases"/>
    <property type="match status" value="1"/>
</dbReference>
<name>A0A4R4D462_9PROT</name>
<proteinExistence type="predicted"/>
<keyword evidence="8" id="KW-1185">Reference proteome</keyword>
<feature type="domain" description="O-methyltransferase dimerisation" evidence="6">
    <location>
        <begin position="18"/>
        <end position="89"/>
    </location>
</feature>
<dbReference type="OrthoDB" id="9766840at2"/>
<evidence type="ECO:0008006" key="9">
    <source>
        <dbReference type="Google" id="ProtNLM"/>
    </source>
</evidence>
<dbReference type="InterPro" id="IPR012967">
    <property type="entry name" value="COMT_dimerisation"/>
</dbReference>
<keyword evidence="2" id="KW-0808">Transferase</keyword>